<dbReference type="EMBL" id="KE525341">
    <property type="protein sequence ID" value="KFB48700.1"/>
    <property type="molecule type" value="Genomic_DNA"/>
</dbReference>
<evidence type="ECO:0000313" key="3">
    <source>
        <dbReference type="EnsemblMetazoa" id="ASIC016701-PA"/>
    </source>
</evidence>
<evidence type="ECO:0000313" key="4">
    <source>
        <dbReference type="Proteomes" id="UP000030765"/>
    </source>
</evidence>
<dbReference type="EnsemblMetazoa" id="ASIC016701-RA">
    <property type="protein sequence ID" value="ASIC016701-PA"/>
    <property type="gene ID" value="ASIC016701"/>
</dbReference>
<dbReference type="Proteomes" id="UP000030765">
    <property type="component" value="Unassembled WGS sequence"/>
</dbReference>
<protein>
    <submittedName>
        <fullName evidence="2 3">Cytochrome P450 2J5-like protein</fullName>
    </submittedName>
</protein>
<feature type="chain" id="PRO_5010759991" evidence="1">
    <location>
        <begin position="33"/>
        <end position="84"/>
    </location>
</feature>
<reference evidence="3" key="2">
    <citation type="submission" date="2020-05" db="UniProtKB">
        <authorList>
            <consortium name="EnsemblMetazoa"/>
        </authorList>
    </citation>
    <scope>IDENTIFICATION</scope>
</reference>
<dbReference type="AlphaFoldDB" id="A0A084WEQ6"/>
<accession>A0A084WEQ6</accession>
<dbReference type="VEuPathDB" id="VectorBase:ASIC016701"/>
<organism evidence="2">
    <name type="scientific">Anopheles sinensis</name>
    <name type="common">Mosquito</name>
    <dbReference type="NCBI Taxonomy" id="74873"/>
    <lineage>
        <taxon>Eukaryota</taxon>
        <taxon>Metazoa</taxon>
        <taxon>Ecdysozoa</taxon>
        <taxon>Arthropoda</taxon>
        <taxon>Hexapoda</taxon>
        <taxon>Insecta</taxon>
        <taxon>Pterygota</taxon>
        <taxon>Neoptera</taxon>
        <taxon>Endopterygota</taxon>
        <taxon>Diptera</taxon>
        <taxon>Nematocera</taxon>
        <taxon>Culicoidea</taxon>
        <taxon>Culicidae</taxon>
        <taxon>Anophelinae</taxon>
        <taxon>Anopheles</taxon>
    </lineage>
</organism>
<feature type="signal peptide" evidence="1">
    <location>
        <begin position="1"/>
        <end position="32"/>
    </location>
</feature>
<keyword evidence="4" id="KW-1185">Reference proteome</keyword>
<proteinExistence type="predicted"/>
<reference evidence="2 4" key="1">
    <citation type="journal article" date="2014" name="BMC Genomics">
        <title>Genome sequence of Anopheles sinensis provides insight into genetics basis of mosquito competence for malaria parasites.</title>
        <authorList>
            <person name="Zhou D."/>
            <person name="Zhang D."/>
            <person name="Ding G."/>
            <person name="Shi L."/>
            <person name="Hou Q."/>
            <person name="Ye Y."/>
            <person name="Xu Y."/>
            <person name="Zhou H."/>
            <person name="Xiong C."/>
            <person name="Li S."/>
            <person name="Yu J."/>
            <person name="Hong S."/>
            <person name="Yu X."/>
            <person name="Zou P."/>
            <person name="Chen C."/>
            <person name="Chang X."/>
            <person name="Wang W."/>
            <person name="Lv Y."/>
            <person name="Sun Y."/>
            <person name="Ma L."/>
            <person name="Shen B."/>
            <person name="Zhu C."/>
        </authorList>
    </citation>
    <scope>NUCLEOTIDE SEQUENCE [LARGE SCALE GENOMIC DNA]</scope>
</reference>
<gene>
    <name evidence="2" type="ORF">ZHAS_00016701</name>
</gene>
<evidence type="ECO:0000256" key="1">
    <source>
        <dbReference type="SAM" id="SignalP"/>
    </source>
</evidence>
<evidence type="ECO:0000313" key="2">
    <source>
        <dbReference type="EMBL" id="KFB48700.1"/>
    </source>
</evidence>
<sequence>MGKPVAPKKHFHRHVVIMTVLCGFFFGHSVSGEDDEVSRVYLFLRAEQVAHFDKLNQTLLEVNSYLMRSYVAAMEAATSVHLTL</sequence>
<name>A0A084WEQ6_ANOSI</name>
<dbReference type="EMBL" id="ATLV01023245">
    <property type="status" value="NOT_ANNOTATED_CDS"/>
    <property type="molecule type" value="Genomic_DNA"/>
</dbReference>
<keyword evidence="1" id="KW-0732">Signal</keyword>